<dbReference type="Pfam" id="PF00512">
    <property type="entry name" value="HisKA"/>
    <property type="match status" value="1"/>
</dbReference>
<evidence type="ECO:0000313" key="11">
    <source>
        <dbReference type="EMBL" id="PPE70348.1"/>
    </source>
</evidence>
<evidence type="ECO:0000256" key="9">
    <source>
        <dbReference type="ARBA" id="ARBA00023012"/>
    </source>
</evidence>
<keyword evidence="5" id="KW-0808">Transferase</keyword>
<dbReference type="InterPro" id="IPR013727">
    <property type="entry name" value="2CSK_N"/>
</dbReference>
<dbReference type="InterPro" id="IPR003661">
    <property type="entry name" value="HisK_dim/P_dom"/>
</dbReference>
<dbReference type="SMART" id="SM00388">
    <property type="entry name" value="HisKA"/>
    <property type="match status" value="1"/>
</dbReference>
<dbReference type="PRINTS" id="PR00344">
    <property type="entry name" value="BCTRLSENSOR"/>
</dbReference>
<dbReference type="RefSeq" id="WP_104356899.1">
    <property type="nucleotide sequence ID" value="NZ_CP064338.1"/>
</dbReference>
<dbReference type="Gene3D" id="3.30.565.10">
    <property type="entry name" value="Histidine kinase-like ATPase, C-terminal domain"/>
    <property type="match status" value="1"/>
</dbReference>
<dbReference type="Pfam" id="PF08521">
    <property type="entry name" value="2CSK_N"/>
    <property type="match status" value="1"/>
</dbReference>
<evidence type="ECO:0000313" key="12">
    <source>
        <dbReference type="Proteomes" id="UP000239406"/>
    </source>
</evidence>
<dbReference type="InterPro" id="IPR036890">
    <property type="entry name" value="HATPase_C_sf"/>
</dbReference>
<protein>
    <recommendedName>
        <fullName evidence="3">histidine kinase</fullName>
        <ecNumber evidence="3">2.7.13.3</ecNumber>
    </recommendedName>
</protein>
<keyword evidence="8" id="KW-1133">Transmembrane helix</keyword>
<keyword evidence="6" id="KW-0812">Transmembrane</keyword>
<dbReference type="Gene3D" id="1.10.287.130">
    <property type="match status" value="1"/>
</dbReference>
<evidence type="ECO:0000256" key="5">
    <source>
        <dbReference type="ARBA" id="ARBA00022679"/>
    </source>
</evidence>
<dbReference type="SUPFAM" id="SSF47384">
    <property type="entry name" value="Homodimeric domain of signal transducing histidine kinase"/>
    <property type="match status" value="1"/>
</dbReference>
<dbReference type="Proteomes" id="UP000239406">
    <property type="component" value="Unassembled WGS sequence"/>
</dbReference>
<dbReference type="InterPro" id="IPR004358">
    <property type="entry name" value="Sig_transdc_His_kin-like_C"/>
</dbReference>
<evidence type="ECO:0000256" key="10">
    <source>
        <dbReference type="ARBA" id="ARBA00023136"/>
    </source>
</evidence>
<accession>A0A2S5T647</accession>
<reference evidence="11 12" key="1">
    <citation type="submission" date="2018-02" db="EMBL/GenBank/DDBJ databases">
        <title>Reclassifiation of [Polyangium] brachysporum DSM 7029 as Guopingzhaonella breviflexa gen. nov., sp. nov., a member of the family Comamonadaceae.</title>
        <authorList>
            <person name="Tang B."/>
        </authorList>
    </citation>
    <scope>NUCLEOTIDE SEQUENCE [LARGE SCALE GENOMIC DNA]</scope>
    <source>
        <strain evidence="11 12">DSM 15344</strain>
    </source>
</reference>
<dbReference type="CDD" id="cd00075">
    <property type="entry name" value="HATPase"/>
    <property type="match status" value="1"/>
</dbReference>
<dbReference type="Pfam" id="PF02518">
    <property type="entry name" value="HATPase_c"/>
    <property type="match status" value="1"/>
</dbReference>
<gene>
    <name evidence="11" type="ORF">C1702_06600</name>
</gene>
<comment type="caution">
    <text evidence="11">The sequence shown here is derived from an EMBL/GenBank/DDBJ whole genome shotgun (WGS) entry which is preliminary data.</text>
</comment>
<dbReference type="CDD" id="cd00082">
    <property type="entry name" value="HisKA"/>
    <property type="match status" value="1"/>
</dbReference>
<dbReference type="SUPFAM" id="SSF55874">
    <property type="entry name" value="ATPase domain of HSP90 chaperone/DNA topoisomerase II/histidine kinase"/>
    <property type="match status" value="1"/>
</dbReference>
<dbReference type="PROSITE" id="PS50109">
    <property type="entry name" value="HIS_KIN"/>
    <property type="match status" value="1"/>
</dbReference>
<dbReference type="EMBL" id="PSNY01000006">
    <property type="protein sequence ID" value="PPE70348.1"/>
    <property type="molecule type" value="Genomic_DNA"/>
</dbReference>
<dbReference type="PANTHER" id="PTHR45436:SF1">
    <property type="entry name" value="SENSOR PROTEIN QSEC"/>
    <property type="match status" value="1"/>
</dbReference>
<evidence type="ECO:0000256" key="8">
    <source>
        <dbReference type="ARBA" id="ARBA00022989"/>
    </source>
</evidence>
<comment type="subcellular location">
    <subcellularLocation>
        <location evidence="2">Membrane</location>
    </subcellularLocation>
</comment>
<dbReference type="AlphaFoldDB" id="A0A2S5T647"/>
<organism evidence="11 12">
    <name type="scientific">Caldimonas thermodepolymerans</name>
    <dbReference type="NCBI Taxonomy" id="215580"/>
    <lineage>
        <taxon>Bacteria</taxon>
        <taxon>Pseudomonadati</taxon>
        <taxon>Pseudomonadota</taxon>
        <taxon>Betaproteobacteria</taxon>
        <taxon>Burkholderiales</taxon>
        <taxon>Sphaerotilaceae</taxon>
        <taxon>Caldimonas</taxon>
    </lineage>
</organism>
<dbReference type="InterPro" id="IPR036097">
    <property type="entry name" value="HisK_dim/P_sf"/>
</dbReference>
<evidence type="ECO:0000256" key="6">
    <source>
        <dbReference type="ARBA" id="ARBA00022692"/>
    </source>
</evidence>
<sequence length="462" mass="50215">MNPSLRSQLLGPLLWVWLLGVVVAAYGAFRLASYAGDTAYDRSLQDEASAIATQIYWTDRGPLLELSTQAQQLLARHSSDRNAFMVIDAAGNILAGSGDLPLPQDRSGSFDAPEVFDAMYGQEPVRGAMYSIRSPMLETYVTVVVIETKRKRSDLVREVQLAILVPTVLLGSLTFVLLAWGIRRGVAPLARIAGEVERRDPRDLRPLPLGDVPAEAVPLIERINTLLGNVARSVELQRRFVADAAHQLRTPVAGVRVLAQQLQQELRGAGADRGTQALLQVLVGSAERMSRLIGQLLNLARSESALRNLASGELQPIDVLPVIREAAEPLLLRADSEGKQVSLEAPDQAWARAHPVWLGEVVSNLLDNALRYGGRSIEVKVETQDAGVVIQVCDDGDGIPEAQGELIFEPFWRGDRADVREHEGTGLGLAIVKEVVEGMGGRIRVASRPAFDGTCFTVELRG</sequence>
<keyword evidence="12" id="KW-1185">Reference proteome</keyword>
<dbReference type="InterPro" id="IPR003594">
    <property type="entry name" value="HATPase_dom"/>
</dbReference>
<comment type="catalytic activity">
    <reaction evidence="1">
        <text>ATP + protein L-histidine = ADP + protein N-phospho-L-histidine.</text>
        <dbReference type="EC" id="2.7.13.3"/>
    </reaction>
</comment>
<evidence type="ECO:0000256" key="4">
    <source>
        <dbReference type="ARBA" id="ARBA00022553"/>
    </source>
</evidence>
<keyword evidence="10" id="KW-0472">Membrane</keyword>
<dbReference type="GO" id="GO:0000155">
    <property type="term" value="F:phosphorelay sensor kinase activity"/>
    <property type="evidence" value="ECO:0007669"/>
    <property type="project" value="InterPro"/>
</dbReference>
<evidence type="ECO:0000256" key="1">
    <source>
        <dbReference type="ARBA" id="ARBA00000085"/>
    </source>
</evidence>
<keyword evidence="4" id="KW-0597">Phosphoprotein</keyword>
<dbReference type="SMART" id="SM00387">
    <property type="entry name" value="HATPase_c"/>
    <property type="match status" value="1"/>
</dbReference>
<dbReference type="PANTHER" id="PTHR45436">
    <property type="entry name" value="SENSOR HISTIDINE KINASE YKOH"/>
    <property type="match status" value="1"/>
</dbReference>
<evidence type="ECO:0000256" key="2">
    <source>
        <dbReference type="ARBA" id="ARBA00004370"/>
    </source>
</evidence>
<evidence type="ECO:0000256" key="7">
    <source>
        <dbReference type="ARBA" id="ARBA00022777"/>
    </source>
</evidence>
<dbReference type="EC" id="2.7.13.3" evidence="3"/>
<dbReference type="GO" id="GO:0005886">
    <property type="term" value="C:plasma membrane"/>
    <property type="evidence" value="ECO:0007669"/>
    <property type="project" value="TreeGrafter"/>
</dbReference>
<keyword evidence="9" id="KW-0902">Two-component regulatory system</keyword>
<evidence type="ECO:0000256" key="3">
    <source>
        <dbReference type="ARBA" id="ARBA00012438"/>
    </source>
</evidence>
<dbReference type="PROSITE" id="PS50885">
    <property type="entry name" value="HAMP"/>
    <property type="match status" value="1"/>
</dbReference>
<dbReference type="InterPro" id="IPR005467">
    <property type="entry name" value="His_kinase_dom"/>
</dbReference>
<proteinExistence type="predicted"/>
<name>A0A2S5T647_9BURK</name>
<keyword evidence="7" id="KW-0418">Kinase</keyword>
<dbReference type="InterPro" id="IPR003660">
    <property type="entry name" value="HAMP_dom"/>
</dbReference>
<dbReference type="InterPro" id="IPR050428">
    <property type="entry name" value="TCS_sensor_his_kinase"/>
</dbReference>